<evidence type="ECO:0000313" key="3">
    <source>
        <dbReference type="EMBL" id="GAD50484.1"/>
    </source>
</evidence>
<dbReference type="KEGG" id="ntd:EGO55_05165"/>
<keyword evidence="1" id="KW-0812">Transmembrane</keyword>
<sequence length="166" mass="17618">MSGLGTLLRCTCGAAAAEMALILPLLVTLLFGGSELGYYFYNQHQVVKGVRDGARFASRQSFVGLNCNNGDFTVTAPAATPIQEVTRTGQVSGGTPRVPGWVNDNITVEVTCPETAIKTGIYKNEANAPQINITANVHYRSLFDGVGIIDSTYMLNATQQAAVMGI</sequence>
<keyword evidence="1" id="KW-0472">Membrane</keyword>
<dbReference type="InterPro" id="IPR012495">
    <property type="entry name" value="TadE-like_dom"/>
</dbReference>
<comment type="caution">
    <text evidence="3">The sequence shown here is derived from an EMBL/GenBank/DDBJ whole genome shotgun (WGS) entry which is preliminary data.</text>
</comment>
<gene>
    <name evidence="3" type="ORF">NT2_09_00920</name>
</gene>
<feature type="transmembrane region" description="Helical" evidence="1">
    <location>
        <begin position="20"/>
        <end position="41"/>
    </location>
</feature>
<name>U2ZYM4_9SPHN</name>
<evidence type="ECO:0000259" key="2">
    <source>
        <dbReference type="Pfam" id="PF07811"/>
    </source>
</evidence>
<proteinExistence type="predicted"/>
<dbReference type="Proteomes" id="UP000016568">
    <property type="component" value="Unassembled WGS sequence"/>
</dbReference>
<reference evidence="3 4" key="1">
    <citation type="submission" date="2013-09" db="EMBL/GenBank/DDBJ databases">
        <title>Whole genome shotgun sequence of Novosphingobium tardaugens NBRC 16725.</title>
        <authorList>
            <person name="Isaki S."/>
            <person name="Hosoyama A."/>
            <person name="Tsuchikane K."/>
            <person name="Katsumata H."/>
            <person name="Ando Y."/>
            <person name="Yamazaki S."/>
            <person name="Fujita N."/>
        </authorList>
    </citation>
    <scope>NUCLEOTIDE SEQUENCE [LARGE SCALE GENOMIC DNA]</scope>
    <source>
        <strain evidence="3 4">NBRC 16725</strain>
    </source>
</reference>
<dbReference type="AlphaFoldDB" id="U2ZYM4"/>
<evidence type="ECO:0000313" key="4">
    <source>
        <dbReference type="Proteomes" id="UP000016568"/>
    </source>
</evidence>
<dbReference type="Pfam" id="PF07811">
    <property type="entry name" value="TadE"/>
    <property type="match status" value="1"/>
</dbReference>
<evidence type="ECO:0000256" key="1">
    <source>
        <dbReference type="SAM" id="Phobius"/>
    </source>
</evidence>
<protein>
    <recommendedName>
        <fullName evidence="2">TadE-like domain-containing protein</fullName>
    </recommendedName>
</protein>
<accession>U2ZYM4</accession>
<keyword evidence="1" id="KW-1133">Transmembrane helix</keyword>
<feature type="domain" description="TadE-like" evidence="2">
    <location>
        <begin position="13"/>
        <end position="55"/>
    </location>
</feature>
<dbReference type="OrthoDB" id="7449015at2"/>
<dbReference type="EMBL" id="BASZ01000009">
    <property type="protein sequence ID" value="GAD50484.1"/>
    <property type="molecule type" value="Genomic_DNA"/>
</dbReference>
<dbReference type="eggNOG" id="COG4961">
    <property type="taxonomic scope" value="Bacteria"/>
</dbReference>
<keyword evidence="4" id="KW-1185">Reference proteome</keyword>
<organism evidence="3 4">
    <name type="scientific">Caenibius tardaugens NBRC 16725</name>
    <dbReference type="NCBI Taxonomy" id="1219035"/>
    <lineage>
        <taxon>Bacteria</taxon>
        <taxon>Pseudomonadati</taxon>
        <taxon>Pseudomonadota</taxon>
        <taxon>Alphaproteobacteria</taxon>
        <taxon>Sphingomonadales</taxon>
        <taxon>Erythrobacteraceae</taxon>
        <taxon>Caenibius</taxon>
    </lineage>
</organism>
<dbReference type="RefSeq" id="WP_021691302.1">
    <property type="nucleotide sequence ID" value="NZ_BASZ01000009.1"/>
</dbReference>